<feature type="region of interest" description="Disordered" evidence="1">
    <location>
        <begin position="38"/>
        <end position="66"/>
    </location>
</feature>
<reference evidence="2" key="2">
    <citation type="journal article" date="2007" name="Science">
        <title>Draft genome sequence of the sexually transmitted pathogen Trichomonas vaginalis.</title>
        <authorList>
            <person name="Carlton J.M."/>
            <person name="Hirt R.P."/>
            <person name="Silva J.C."/>
            <person name="Delcher A.L."/>
            <person name="Schatz M."/>
            <person name="Zhao Q."/>
            <person name="Wortman J.R."/>
            <person name="Bidwell S.L."/>
            <person name="Alsmark U.C.M."/>
            <person name="Besteiro S."/>
            <person name="Sicheritz-Ponten T."/>
            <person name="Noel C.J."/>
            <person name="Dacks J.B."/>
            <person name="Foster P.G."/>
            <person name="Simillion C."/>
            <person name="Van de Peer Y."/>
            <person name="Miranda-Saavedra D."/>
            <person name="Barton G.J."/>
            <person name="Westrop G.D."/>
            <person name="Mueller S."/>
            <person name="Dessi D."/>
            <person name="Fiori P.L."/>
            <person name="Ren Q."/>
            <person name="Paulsen I."/>
            <person name="Zhang H."/>
            <person name="Bastida-Corcuera F.D."/>
            <person name="Simoes-Barbosa A."/>
            <person name="Brown M.T."/>
            <person name="Hayes R.D."/>
            <person name="Mukherjee M."/>
            <person name="Okumura C.Y."/>
            <person name="Schneider R."/>
            <person name="Smith A.J."/>
            <person name="Vanacova S."/>
            <person name="Villalvazo M."/>
            <person name="Haas B.J."/>
            <person name="Pertea M."/>
            <person name="Feldblyum T.V."/>
            <person name="Utterback T.R."/>
            <person name="Shu C.L."/>
            <person name="Osoegawa K."/>
            <person name="de Jong P.J."/>
            <person name="Hrdy I."/>
            <person name="Horvathova L."/>
            <person name="Zubacova Z."/>
            <person name="Dolezal P."/>
            <person name="Malik S.B."/>
            <person name="Logsdon J.M. Jr."/>
            <person name="Henze K."/>
            <person name="Gupta A."/>
            <person name="Wang C.C."/>
            <person name="Dunne R.L."/>
            <person name="Upcroft J.A."/>
            <person name="Upcroft P."/>
            <person name="White O."/>
            <person name="Salzberg S.L."/>
            <person name="Tang P."/>
            <person name="Chiu C.-H."/>
            <person name="Lee Y.-S."/>
            <person name="Embley T.M."/>
            <person name="Coombs G.H."/>
            <person name="Mottram J.C."/>
            <person name="Tachezy J."/>
            <person name="Fraser-Liggett C.M."/>
            <person name="Johnson P.J."/>
        </authorList>
    </citation>
    <scope>NUCLEOTIDE SEQUENCE [LARGE SCALE GENOMIC DNA]</scope>
    <source>
        <strain evidence="2">G3</strain>
    </source>
</reference>
<reference evidence="2" key="1">
    <citation type="submission" date="2006-10" db="EMBL/GenBank/DDBJ databases">
        <authorList>
            <person name="Amadeo P."/>
            <person name="Zhao Q."/>
            <person name="Wortman J."/>
            <person name="Fraser-Liggett C."/>
            <person name="Carlton J."/>
        </authorList>
    </citation>
    <scope>NUCLEOTIDE SEQUENCE</scope>
    <source>
        <strain evidence="2">G3</strain>
    </source>
</reference>
<organism evidence="2 3">
    <name type="scientific">Trichomonas vaginalis (strain ATCC PRA-98 / G3)</name>
    <dbReference type="NCBI Taxonomy" id="412133"/>
    <lineage>
        <taxon>Eukaryota</taxon>
        <taxon>Metamonada</taxon>
        <taxon>Parabasalia</taxon>
        <taxon>Trichomonadida</taxon>
        <taxon>Trichomonadidae</taxon>
        <taxon>Trichomonas</taxon>
    </lineage>
</organism>
<gene>
    <name evidence="2" type="ORF">TVAG_191370</name>
</gene>
<feature type="compositionally biased region" description="Basic and acidic residues" evidence="1">
    <location>
        <begin position="41"/>
        <end position="57"/>
    </location>
</feature>
<sequence>MSIFYSSLFLNADNDPEFWDDQLREMEPNQVLERVNNEIQSSERHIKKQEPKSKSSKNDILANFFR</sequence>
<accession>A2EQJ3</accession>
<dbReference type="InParanoid" id="A2EQJ3"/>
<keyword evidence="3" id="KW-1185">Reference proteome</keyword>
<dbReference type="EMBL" id="DS113458">
    <property type="protein sequence ID" value="EAY05040.1"/>
    <property type="molecule type" value="Genomic_DNA"/>
</dbReference>
<protein>
    <submittedName>
        <fullName evidence="2">Uncharacterized protein</fullName>
    </submittedName>
</protein>
<dbReference type="KEGG" id="tva:4762905"/>
<evidence type="ECO:0000313" key="2">
    <source>
        <dbReference type="EMBL" id="EAY05040.1"/>
    </source>
</evidence>
<dbReference type="VEuPathDB" id="TrichDB:TVAG_191370"/>
<evidence type="ECO:0000256" key="1">
    <source>
        <dbReference type="SAM" id="MobiDB-lite"/>
    </source>
</evidence>
<evidence type="ECO:0000313" key="3">
    <source>
        <dbReference type="Proteomes" id="UP000001542"/>
    </source>
</evidence>
<name>A2EQJ3_TRIV3</name>
<dbReference type="RefSeq" id="XP_001317263.1">
    <property type="nucleotide sequence ID" value="XM_001317228.1"/>
</dbReference>
<dbReference type="AlphaFoldDB" id="A2EQJ3"/>
<dbReference type="SMR" id="A2EQJ3"/>
<dbReference type="VEuPathDB" id="TrichDB:TVAGG3_0976340"/>
<dbReference type="Proteomes" id="UP000001542">
    <property type="component" value="Unassembled WGS sequence"/>
</dbReference>
<proteinExistence type="predicted"/>